<keyword evidence="1" id="KW-1133">Transmembrane helix</keyword>
<keyword evidence="3" id="KW-1185">Reference proteome</keyword>
<accession>A0ABV7SQP4</accession>
<keyword evidence="1" id="KW-0812">Transmembrane</keyword>
<comment type="caution">
    <text evidence="2">The sequence shown here is derived from an EMBL/GenBank/DDBJ whole genome shotgun (WGS) entry which is preliminary data.</text>
</comment>
<dbReference type="RefSeq" id="WP_261295051.1">
    <property type="nucleotide sequence ID" value="NZ_JANQBK010000013.1"/>
</dbReference>
<feature type="transmembrane region" description="Helical" evidence="1">
    <location>
        <begin position="96"/>
        <end position="120"/>
    </location>
</feature>
<dbReference type="Proteomes" id="UP001595713">
    <property type="component" value="Unassembled WGS sequence"/>
</dbReference>
<evidence type="ECO:0000313" key="3">
    <source>
        <dbReference type="Proteomes" id="UP001595713"/>
    </source>
</evidence>
<proteinExistence type="predicted"/>
<organism evidence="2 3">
    <name type="scientific">Sphingomonas hylomeconis</name>
    <dbReference type="NCBI Taxonomy" id="1395958"/>
    <lineage>
        <taxon>Bacteria</taxon>
        <taxon>Pseudomonadati</taxon>
        <taxon>Pseudomonadota</taxon>
        <taxon>Alphaproteobacteria</taxon>
        <taxon>Sphingomonadales</taxon>
        <taxon>Sphingomonadaceae</taxon>
        <taxon>Sphingomonas</taxon>
    </lineage>
</organism>
<evidence type="ECO:0000313" key="2">
    <source>
        <dbReference type="EMBL" id="MFC3579023.1"/>
    </source>
</evidence>
<feature type="transmembrane region" description="Helical" evidence="1">
    <location>
        <begin position="7"/>
        <end position="26"/>
    </location>
</feature>
<sequence length="312" mass="34859">MLRGNRGNIIAVIGWLVAIPALWFLITDLTFVSRSYERYASNASNFYRDDAEHEIRDTCRQLAPELEKECIRKAEAAARENQRSEQDLSAQKVTAWWTQIMGGAALIGMALSAIGVALVWTTFRETQRANDINREAMIAGNRAWLKFSVDTDRAWNLQYDAGHLKLTVTALVVNVGATVARDIKVTGSLWLPKYRNGAFDSVPDGVHLRMNNTPTYLFPGDDHAFYATGEIDDLEERLGSTSWASPGQTDLPLLAAVTVSYRLVYEAEEAERRITQQIYVVYRNAQGMSVVPRNLEERGVKLVVAGADPFVT</sequence>
<dbReference type="EMBL" id="JBHRXP010000001">
    <property type="protein sequence ID" value="MFC3579023.1"/>
    <property type="molecule type" value="Genomic_DNA"/>
</dbReference>
<reference evidence="3" key="1">
    <citation type="journal article" date="2019" name="Int. J. Syst. Evol. Microbiol.">
        <title>The Global Catalogue of Microorganisms (GCM) 10K type strain sequencing project: providing services to taxonomists for standard genome sequencing and annotation.</title>
        <authorList>
            <consortium name="The Broad Institute Genomics Platform"/>
            <consortium name="The Broad Institute Genome Sequencing Center for Infectious Disease"/>
            <person name="Wu L."/>
            <person name="Ma J."/>
        </authorList>
    </citation>
    <scope>NUCLEOTIDE SEQUENCE [LARGE SCALE GENOMIC DNA]</scope>
    <source>
        <strain evidence="3">KCTC 42739</strain>
    </source>
</reference>
<evidence type="ECO:0008006" key="4">
    <source>
        <dbReference type="Google" id="ProtNLM"/>
    </source>
</evidence>
<name>A0ABV7SQP4_9SPHN</name>
<protein>
    <recommendedName>
        <fullName evidence="4">Transmembrane protein</fullName>
    </recommendedName>
</protein>
<gene>
    <name evidence="2" type="ORF">ACFONA_02500</name>
</gene>
<keyword evidence="1" id="KW-0472">Membrane</keyword>
<evidence type="ECO:0000256" key="1">
    <source>
        <dbReference type="SAM" id="Phobius"/>
    </source>
</evidence>